<evidence type="ECO:0000259" key="9">
    <source>
        <dbReference type="SMART" id="SM01095"/>
    </source>
</evidence>
<evidence type="ECO:0000256" key="2">
    <source>
        <dbReference type="ARBA" id="ARBA00011901"/>
    </source>
</evidence>
<keyword evidence="4" id="KW-0961">Cell wall biogenesis/degradation</keyword>
<evidence type="ECO:0000256" key="5">
    <source>
        <dbReference type="ARBA" id="ARBA00030881"/>
    </source>
</evidence>
<keyword evidence="3 10" id="KW-0378">Hydrolase</keyword>
<feature type="domain" description="Cpl-7 lysozyme C-terminal" evidence="9">
    <location>
        <begin position="254"/>
        <end position="296"/>
    </location>
</feature>
<organism evidence="10">
    <name type="scientific">Ornithinibacillus sp. 4-3</name>
    <dbReference type="NCBI Taxonomy" id="3231488"/>
    <lineage>
        <taxon>Bacteria</taxon>
        <taxon>Bacillati</taxon>
        <taxon>Bacillota</taxon>
        <taxon>Bacilli</taxon>
        <taxon>Bacillales</taxon>
        <taxon>Bacillaceae</taxon>
        <taxon>Ornithinibacillus</taxon>
    </lineage>
</organism>
<evidence type="ECO:0000256" key="7">
    <source>
        <dbReference type="SAM" id="MobiDB-lite"/>
    </source>
</evidence>
<dbReference type="GO" id="GO:0008745">
    <property type="term" value="F:N-acetylmuramoyl-L-alanine amidase activity"/>
    <property type="evidence" value="ECO:0007669"/>
    <property type="project" value="UniProtKB-EC"/>
</dbReference>
<dbReference type="InterPro" id="IPR002502">
    <property type="entry name" value="Amidase_domain"/>
</dbReference>
<dbReference type="InterPro" id="IPR013168">
    <property type="entry name" value="Cpl_7_lyso_C"/>
</dbReference>
<evidence type="ECO:0000256" key="1">
    <source>
        <dbReference type="ARBA" id="ARBA00001561"/>
    </source>
</evidence>
<feature type="domain" description="N-acetylmuramoyl-L-alanine amidase" evidence="8">
    <location>
        <begin position="14"/>
        <end position="166"/>
    </location>
</feature>
<reference evidence="10" key="1">
    <citation type="submission" date="2024-07" db="EMBL/GenBank/DDBJ databases">
        <title>Halotolerant mesophilic bacterium Ornithinibacillus sp. 4-3, sp. nov., isolated from soil.</title>
        <authorList>
            <person name="Sidarenka A.V."/>
            <person name="Guliayeva D.E."/>
            <person name="Leanovich S.I."/>
            <person name="Hileuskaya K.S."/>
            <person name="Akhremchuk A.E."/>
            <person name="Sikolenko M.A."/>
            <person name="Valentovich L.N."/>
        </authorList>
    </citation>
    <scope>NUCLEOTIDE SEQUENCE</scope>
    <source>
        <strain evidence="10">4-3</strain>
    </source>
</reference>
<dbReference type="PANTHER" id="PTHR30417">
    <property type="entry name" value="N-ACETYLMURAMOYL-L-ALANINE AMIDASE AMID"/>
    <property type="match status" value="1"/>
</dbReference>
<dbReference type="GO" id="GO:0009254">
    <property type="term" value="P:peptidoglycan turnover"/>
    <property type="evidence" value="ECO:0007669"/>
    <property type="project" value="TreeGrafter"/>
</dbReference>
<feature type="compositionally biased region" description="Basic and acidic residues" evidence="7">
    <location>
        <begin position="171"/>
        <end position="182"/>
    </location>
</feature>
<dbReference type="CDD" id="cd06583">
    <property type="entry name" value="PGRP"/>
    <property type="match status" value="1"/>
</dbReference>
<dbReference type="EMBL" id="CP162599">
    <property type="protein sequence ID" value="XDK31631.1"/>
    <property type="molecule type" value="Genomic_DNA"/>
</dbReference>
<evidence type="ECO:0000256" key="4">
    <source>
        <dbReference type="ARBA" id="ARBA00023316"/>
    </source>
</evidence>
<feature type="region of interest" description="Disordered" evidence="7">
    <location>
        <begin position="171"/>
        <end position="201"/>
    </location>
</feature>
<sequence>MTVWKNDYIKINKHSRPGLKLTAHKKGIIHYTANHGGTATNHQKYFNNLSGRYASAHIFVDKKEAICIIPLDEVAYAANDGSYSGVPELKPNANYLSISVEMCQEKDGSFHPNTISRTEDVFVELSKMYGWDPLKDIVRHYDVTHKNCPAPWVSNPNEFIDFKNRVNAKLKGEKSHTVKQPDSKTAGVSTDKASKPKAKSISQMVQEVIDGKHGNGHDNRRKSLGINQAEYDKVRAEVNRRAGSTSKPAPKKSITQMVNEVLSGNHGNGHSTRQKSLGISKAEYDKVKSEVNKRLMGAKSTYKSVSQMATEVIQGKHGSGHENRRKSLGISQAQYNKVRAEVNKKLK</sequence>
<dbReference type="EC" id="3.5.1.28" evidence="2"/>
<dbReference type="Pfam" id="PF01510">
    <property type="entry name" value="Amidase_2"/>
    <property type="match status" value="1"/>
</dbReference>
<evidence type="ECO:0000256" key="3">
    <source>
        <dbReference type="ARBA" id="ARBA00022801"/>
    </source>
</evidence>
<feature type="domain" description="Cpl-7 lysozyme C-terminal" evidence="9">
    <location>
        <begin position="305"/>
        <end position="347"/>
    </location>
</feature>
<dbReference type="RefSeq" id="WP_368652357.1">
    <property type="nucleotide sequence ID" value="NZ_CP162599.1"/>
</dbReference>
<dbReference type="Gene3D" id="3.40.80.10">
    <property type="entry name" value="Peptidoglycan recognition protein-like"/>
    <property type="match status" value="1"/>
</dbReference>
<evidence type="ECO:0000313" key="10">
    <source>
        <dbReference type="EMBL" id="XDK31631.1"/>
    </source>
</evidence>
<dbReference type="SMART" id="SM00644">
    <property type="entry name" value="Ami_2"/>
    <property type="match status" value="1"/>
</dbReference>
<gene>
    <name evidence="10" type="ORF">AB4Y30_11400</name>
</gene>
<dbReference type="SMART" id="SM01095">
    <property type="entry name" value="Cpl-7"/>
    <property type="match status" value="3"/>
</dbReference>
<dbReference type="GO" id="GO:0071555">
    <property type="term" value="P:cell wall organization"/>
    <property type="evidence" value="ECO:0007669"/>
    <property type="project" value="UniProtKB-KW"/>
</dbReference>
<dbReference type="Pfam" id="PF08230">
    <property type="entry name" value="CW_7"/>
    <property type="match status" value="3"/>
</dbReference>
<name>A0AB39HMZ7_9BACI</name>
<comment type="catalytic activity">
    <reaction evidence="1">
        <text>Hydrolyzes the link between N-acetylmuramoyl residues and L-amino acid residues in certain cell-wall glycopeptides.</text>
        <dbReference type="EC" id="3.5.1.28"/>
    </reaction>
</comment>
<dbReference type="InterPro" id="IPR036505">
    <property type="entry name" value="Amidase/PGRP_sf"/>
</dbReference>
<dbReference type="InterPro" id="IPR051206">
    <property type="entry name" value="NAMLAA_amidase_2"/>
</dbReference>
<dbReference type="AlphaFoldDB" id="A0AB39HMZ7"/>
<dbReference type="GO" id="GO:0009253">
    <property type="term" value="P:peptidoglycan catabolic process"/>
    <property type="evidence" value="ECO:0007669"/>
    <property type="project" value="InterPro"/>
</dbReference>
<feature type="domain" description="Cpl-7 lysozyme C-terminal" evidence="9">
    <location>
        <begin position="201"/>
        <end position="243"/>
    </location>
</feature>
<proteinExistence type="predicted"/>
<evidence type="ECO:0000256" key="6">
    <source>
        <dbReference type="ARBA" id="ARBA00032390"/>
    </source>
</evidence>
<accession>A0AB39HMZ7</accession>
<protein>
    <recommendedName>
        <fullName evidence="2">N-acetylmuramoyl-L-alanine amidase</fullName>
        <ecNumber evidence="2">3.5.1.28</ecNumber>
    </recommendedName>
    <alternativeName>
        <fullName evidence="6">Autolysin</fullName>
    </alternativeName>
    <alternativeName>
        <fullName evidence="5">Cell wall hydrolase</fullName>
    </alternativeName>
</protein>
<dbReference type="PANTHER" id="PTHR30417:SF1">
    <property type="entry name" value="N-ACETYLMURAMOYL-L-ALANINE AMIDASE AMID"/>
    <property type="match status" value="1"/>
</dbReference>
<evidence type="ECO:0000259" key="8">
    <source>
        <dbReference type="SMART" id="SM00644"/>
    </source>
</evidence>
<dbReference type="SUPFAM" id="SSF55846">
    <property type="entry name" value="N-acetylmuramoyl-L-alanine amidase-like"/>
    <property type="match status" value="1"/>
</dbReference>